<dbReference type="InterPro" id="IPR036928">
    <property type="entry name" value="AS_sf"/>
</dbReference>
<name>A0A0D2KF96_9EURO</name>
<dbReference type="Gene3D" id="3.90.1300.10">
    <property type="entry name" value="Amidase signature (AS) domain"/>
    <property type="match status" value="1"/>
</dbReference>
<dbReference type="InterPro" id="IPR058329">
    <property type="entry name" value="Arp1_N"/>
</dbReference>
<dbReference type="Pfam" id="PF26053">
    <property type="entry name" value="DUF8016"/>
    <property type="match status" value="1"/>
</dbReference>
<dbReference type="PANTHER" id="PTHR46310:SF7">
    <property type="entry name" value="AMIDASE 1"/>
    <property type="match status" value="1"/>
</dbReference>
<dbReference type="EMBL" id="KN848082">
    <property type="protein sequence ID" value="KIX95353.1"/>
    <property type="molecule type" value="Genomic_DNA"/>
</dbReference>
<evidence type="ECO:0000259" key="2">
    <source>
        <dbReference type="Pfam" id="PF26053"/>
    </source>
</evidence>
<evidence type="ECO:0000259" key="1">
    <source>
        <dbReference type="Pfam" id="PF01425"/>
    </source>
</evidence>
<gene>
    <name evidence="3" type="ORF">Z520_08870</name>
</gene>
<proteinExistence type="predicted"/>
<dbReference type="Pfam" id="PF01425">
    <property type="entry name" value="Amidase"/>
    <property type="match status" value="1"/>
</dbReference>
<evidence type="ECO:0000313" key="3">
    <source>
        <dbReference type="EMBL" id="KIX95353.1"/>
    </source>
</evidence>
<dbReference type="AlphaFoldDB" id="A0A0D2KF96"/>
<evidence type="ECO:0000313" key="4">
    <source>
        <dbReference type="Proteomes" id="UP000053411"/>
    </source>
</evidence>
<dbReference type="STRING" id="1442371.A0A0D2KF96"/>
<dbReference type="PANTHER" id="PTHR46310">
    <property type="entry name" value="AMIDASE 1"/>
    <property type="match status" value="1"/>
</dbReference>
<feature type="domain" description="Scytalone dehydratase-like protein Arp1 N-terminal" evidence="2">
    <location>
        <begin position="39"/>
        <end position="86"/>
    </location>
</feature>
<organism evidence="3 4">
    <name type="scientific">Fonsecaea multimorphosa CBS 102226</name>
    <dbReference type="NCBI Taxonomy" id="1442371"/>
    <lineage>
        <taxon>Eukaryota</taxon>
        <taxon>Fungi</taxon>
        <taxon>Dikarya</taxon>
        <taxon>Ascomycota</taxon>
        <taxon>Pezizomycotina</taxon>
        <taxon>Eurotiomycetes</taxon>
        <taxon>Chaetothyriomycetidae</taxon>
        <taxon>Chaetothyriales</taxon>
        <taxon>Herpotrichiellaceae</taxon>
        <taxon>Fonsecaea</taxon>
    </lineage>
</organism>
<dbReference type="VEuPathDB" id="FungiDB:Z520_08870"/>
<keyword evidence="4" id="KW-1185">Reference proteome</keyword>
<accession>A0A0D2KF96</accession>
<dbReference type="RefSeq" id="XP_016629476.1">
    <property type="nucleotide sequence ID" value="XM_016779366.1"/>
</dbReference>
<protein>
    <submittedName>
        <fullName evidence="3">Uncharacterized protein</fullName>
    </submittedName>
</protein>
<feature type="domain" description="Amidase" evidence="1">
    <location>
        <begin position="167"/>
        <end position="596"/>
    </location>
</feature>
<dbReference type="SUPFAM" id="SSF75304">
    <property type="entry name" value="Amidase signature (AS) enzymes"/>
    <property type="match status" value="1"/>
</dbReference>
<sequence>MAEAISPFITIGQDKYYVALDSDCSRLPPSLVPRLTRFEQELIPATAIEWNESSFTPDHLASVSSNFSTADDIWSKSFLSLILLLRPSGTECNVRKRRILSVWNSQVELNNGPYVVSRASGKVFRVYKLATDSHHAFVTGILRQPGSTSTWRIFPIGVPLPSKLSRNHDGRPLAGLRFAVKDTIAIRGLKTAFGNKAWHDTYPPEKATAPIIKSLLEAGAVLVGKLKTTEFAEGIDPCEWTDDVCPFNPRGDGLQKPSSSSTGSAVAAAAYDWLDFTIGTDTGGSIRHPAGVNGVFGQRPSHGLISLEGVLGATDLFNTVGIFARNIDVFTRVGSYLISRAQPSSRFPPESRKYNLLCPTRPAPSNNGGNYHHDQQKWLPHPTVDAKHWSLAEKQIETMLTRLASHLDCERVFFDIDELWRATPPIGQPRSLDEAVGHIYSSITTASALAGGIDQFLDKYRANNNGGPPKVSDLVQRRLEHGRNLSTERIIDALEAMQAFKLWVETTVFGSYDQEAITLLVFPQSRGHPDYRDDVPDRTELFNDTFSIYSFGYLVGCPDYTIPIAEVPYLSKITSEIEYLPVSISLVGRPGSDLELFNVVRQLHRFGVISDVATGPRLYPRQHIDAHGVSSHHSASSPI</sequence>
<dbReference type="OrthoDB" id="443318at2759"/>
<dbReference type="GeneID" id="27714616"/>
<dbReference type="Proteomes" id="UP000053411">
    <property type="component" value="Unassembled WGS sequence"/>
</dbReference>
<reference evidence="3 4" key="1">
    <citation type="submission" date="2015-01" db="EMBL/GenBank/DDBJ databases">
        <title>The Genome Sequence of Fonsecaea multimorphosa CBS 102226.</title>
        <authorList>
            <consortium name="The Broad Institute Genomics Platform"/>
            <person name="Cuomo C."/>
            <person name="de Hoog S."/>
            <person name="Gorbushina A."/>
            <person name="Stielow B."/>
            <person name="Teixiera M."/>
            <person name="Abouelleil A."/>
            <person name="Chapman S.B."/>
            <person name="Priest M."/>
            <person name="Young S.K."/>
            <person name="Wortman J."/>
            <person name="Nusbaum C."/>
            <person name="Birren B."/>
        </authorList>
    </citation>
    <scope>NUCLEOTIDE SEQUENCE [LARGE SCALE GENOMIC DNA]</scope>
    <source>
        <strain evidence="3 4">CBS 102226</strain>
    </source>
</reference>
<dbReference type="InterPro" id="IPR023631">
    <property type="entry name" value="Amidase_dom"/>
</dbReference>